<protein>
    <submittedName>
        <fullName evidence="3">FusB/FusC family EF-G-binding protein</fullName>
    </submittedName>
</protein>
<feature type="domain" description="Elongation factor G-binding protein C-terminal treble-clef zinc-finger" evidence="2">
    <location>
        <begin position="101"/>
        <end position="205"/>
    </location>
</feature>
<organism evidence="3 4">
    <name type="scientific">Paenibacillus alvei</name>
    <name type="common">Bacillus alvei</name>
    <dbReference type="NCBI Taxonomy" id="44250"/>
    <lineage>
        <taxon>Bacteria</taxon>
        <taxon>Bacillati</taxon>
        <taxon>Bacillota</taxon>
        <taxon>Bacilli</taxon>
        <taxon>Bacillales</taxon>
        <taxon>Paenibacillaceae</taxon>
        <taxon>Paenibacillus</taxon>
    </lineage>
</organism>
<evidence type="ECO:0000313" key="4">
    <source>
        <dbReference type="Proteomes" id="UP000552038"/>
    </source>
</evidence>
<gene>
    <name evidence="3" type="ORF">HMI46_23745</name>
</gene>
<dbReference type="EMBL" id="JABFOR010000048">
    <property type="protein sequence ID" value="NOJ73537.1"/>
    <property type="molecule type" value="Genomic_DNA"/>
</dbReference>
<dbReference type="InterPro" id="IPR032330">
    <property type="entry name" value="EF-G-binding_C"/>
</dbReference>
<sequence>MTTPFIRNHQYNLIKKQATLLQHTCQTVADPKIVDTVRYSAYTKFTEAFPQADEHQLQLLERITTLDKTEEFSQFLFSLEPFLIEFEQVTDKQMKKLFPKSKKLKLPNIEELDLRHTTYLGWTDIGTNRMYLIHQLDGRLVGIEGKFTQAKKKSTCFLCNRQEEVALFTAETKSKPANASSDYYKAIGNYMCMNSHVCNQNITDTSALEMFIRTING</sequence>
<dbReference type="AlphaFoldDB" id="A0AAP7DK97"/>
<dbReference type="RefSeq" id="WP_171419250.1">
    <property type="nucleotide sequence ID" value="NZ_JABFOR010000048.1"/>
</dbReference>
<dbReference type="Pfam" id="PF07299">
    <property type="entry name" value="EF-G-binding_N"/>
    <property type="match status" value="1"/>
</dbReference>
<reference evidence="3 4" key="1">
    <citation type="submission" date="2020-05" db="EMBL/GenBank/DDBJ databases">
        <title>Whole genome sequencing and identification of novel metabolites from Paenibacillus alvei strain JR949.</title>
        <authorList>
            <person name="Rajendhran J."/>
            <person name="Sree Pranav P."/>
            <person name="Mahalakshmi B."/>
            <person name="Karthikeyan R."/>
        </authorList>
    </citation>
    <scope>NUCLEOTIDE SEQUENCE [LARGE SCALE GENOMIC DNA]</scope>
    <source>
        <strain evidence="3 4">JR949</strain>
    </source>
</reference>
<feature type="domain" description="Elongation factor G-binding protein N-terminal" evidence="1">
    <location>
        <begin position="5"/>
        <end position="87"/>
    </location>
</feature>
<name>A0AAP7DK97_PAEAL</name>
<comment type="caution">
    <text evidence="3">The sequence shown here is derived from an EMBL/GenBank/DDBJ whole genome shotgun (WGS) entry which is preliminary data.</text>
</comment>
<dbReference type="InterPro" id="IPR010841">
    <property type="entry name" value="EF-G-binding_N"/>
</dbReference>
<dbReference type="Gene3D" id="1.20.1280.250">
    <property type="match status" value="1"/>
</dbReference>
<evidence type="ECO:0000313" key="3">
    <source>
        <dbReference type="EMBL" id="NOJ73537.1"/>
    </source>
</evidence>
<accession>A0AAP7DK97</accession>
<evidence type="ECO:0000259" key="2">
    <source>
        <dbReference type="Pfam" id="PF16571"/>
    </source>
</evidence>
<dbReference type="Proteomes" id="UP000552038">
    <property type="component" value="Unassembled WGS sequence"/>
</dbReference>
<dbReference type="InterPro" id="IPR038344">
    <property type="entry name" value="EF-G_N_sf"/>
</dbReference>
<dbReference type="CDD" id="cd16342">
    <property type="entry name" value="FusC_FusB"/>
    <property type="match status" value="1"/>
</dbReference>
<proteinExistence type="predicted"/>
<dbReference type="Pfam" id="PF16571">
    <property type="entry name" value="FBP_C"/>
    <property type="match status" value="1"/>
</dbReference>
<evidence type="ECO:0000259" key="1">
    <source>
        <dbReference type="Pfam" id="PF07299"/>
    </source>
</evidence>